<feature type="domain" description="B box-type" evidence="6">
    <location>
        <begin position="118"/>
        <end position="158"/>
    </location>
</feature>
<dbReference type="InterPro" id="IPR003877">
    <property type="entry name" value="SPRY_dom"/>
</dbReference>
<feature type="region of interest" description="Disordered" evidence="5">
    <location>
        <begin position="74"/>
        <end position="98"/>
    </location>
</feature>
<feature type="domain" description="B30.2/SPRY" evidence="7">
    <location>
        <begin position="270"/>
        <end position="464"/>
    </location>
</feature>
<dbReference type="PRINTS" id="PR01407">
    <property type="entry name" value="BUTYPHLNCDUF"/>
</dbReference>
<evidence type="ECO:0000256" key="5">
    <source>
        <dbReference type="SAM" id="MobiDB-lite"/>
    </source>
</evidence>
<dbReference type="InterPro" id="IPR051051">
    <property type="entry name" value="E3_ubiq-ligase_TRIM/RNF"/>
</dbReference>
<evidence type="ECO:0000259" key="7">
    <source>
        <dbReference type="PROSITE" id="PS50188"/>
    </source>
</evidence>
<dbReference type="SMART" id="SM00449">
    <property type="entry name" value="SPRY"/>
    <property type="match status" value="1"/>
</dbReference>
<keyword evidence="1" id="KW-0479">Metal-binding</keyword>
<comment type="caution">
    <text evidence="8">The sequence shown here is derived from an EMBL/GenBank/DDBJ whole genome shotgun (WGS) entry which is preliminary data.</text>
</comment>
<dbReference type="Gene3D" id="2.60.120.920">
    <property type="match status" value="1"/>
</dbReference>
<dbReference type="InterPro" id="IPR000315">
    <property type="entry name" value="Znf_B-box"/>
</dbReference>
<dbReference type="PANTHER" id="PTHR25465:SF14">
    <property type="entry name" value="E3 UBIQUITIN-PROTEIN LIGASE TRIM65"/>
    <property type="match status" value="1"/>
</dbReference>
<dbReference type="SUPFAM" id="SSF57845">
    <property type="entry name" value="B-box zinc-binding domain"/>
    <property type="match status" value="1"/>
</dbReference>
<dbReference type="Proteomes" id="UP000324632">
    <property type="component" value="Chromosome 25"/>
</dbReference>
<keyword evidence="3" id="KW-0862">Zinc</keyword>
<dbReference type="Pfam" id="PF00643">
    <property type="entry name" value="zf-B_box"/>
    <property type="match status" value="1"/>
</dbReference>
<dbReference type="GO" id="GO:0008270">
    <property type="term" value="F:zinc ion binding"/>
    <property type="evidence" value="ECO:0007669"/>
    <property type="project" value="UniProtKB-KW"/>
</dbReference>
<dbReference type="PROSITE" id="PS50188">
    <property type="entry name" value="B302_SPRY"/>
    <property type="match status" value="1"/>
</dbReference>
<dbReference type="SUPFAM" id="SSF49899">
    <property type="entry name" value="Concanavalin A-like lectins/glucanases"/>
    <property type="match status" value="1"/>
</dbReference>
<dbReference type="InterPro" id="IPR001870">
    <property type="entry name" value="B30.2/SPRY"/>
</dbReference>
<evidence type="ECO:0000256" key="4">
    <source>
        <dbReference type="PROSITE-ProRule" id="PRU00024"/>
    </source>
</evidence>
<sequence length="464" mass="51949">MHGGRWYIALVKFMEVGYDLFWMVVGLSRTGTWTKSLNETAASSTTCTLPKGTDNYAAEERHAYGGPWDGGEVGTQLPAKGHAVDGPQDGSEEGAPLPVENAVEDDGLAALYPTLPSSSPRLCPLHQQLLELYCCDEKKDICEECSLHEHKGHQVVRAGEDRERVQQELNAKIQKSIADRERIIQSLLQVSQTHKARSVLQYSLQSTIQKLMMDSQTFFTDVLKSIELSCSQSIVAMDSSAQADSGTMKIWNPEPVISGVRSALDVYRQRLDDLTKTSLASIFRVVRIEPKLDPNSAYRQIRLSDASRKATLCAENQNYPEKPERFMFWRQVMCVEPLAGSPYYWEVEWTGQRVTVGVAYGDMARSAADDSARLGHNTQSWSLYWSGKAFFMWHAGKETALTGPKARRIGVYVDQQEGLLAFYRVSHNQAQEICCVHTHFEGPLFPSFRFWSGVGSAITICELE</sequence>
<dbReference type="InterPro" id="IPR003879">
    <property type="entry name" value="Butyrophylin_SPRY"/>
</dbReference>
<evidence type="ECO:0000259" key="6">
    <source>
        <dbReference type="PROSITE" id="PS50119"/>
    </source>
</evidence>
<keyword evidence="9" id="KW-1185">Reference proteome</keyword>
<dbReference type="InterPro" id="IPR013320">
    <property type="entry name" value="ConA-like_dom_sf"/>
</dbReference>
<gene>
    <name evidence="8" type="ORF">E1301_Tti018959</name>
</gene>
<keyword evidence="2 4" id="KW-0863">Zinc-finger</keyword>
<dbReference type="GO" id="GO:0005737">
    <property type="term" value="C:cytoplasm"/>
    <property type="evidence" value="ECO:0007669"/>
    <property type="project" value="UniProtKB-ARBA"/>
</dbReference>
<name>A0A5A9N0A6_9TELE</name>
<reference evidence="8 9" key="1">
    <citation type="journal article" date="2019" name="Mol. Ecol. Resour.">
        <title>Chromosome-level genome assembly of Triplophysa tibetana, a fish adapted to the harsh high-altitude environment of the Tibetan Plateau.</title>
        <authorList>
            <person name="Yang X."/>
            <person name="Liu H."/>
            <person name="Ma Z."/>
            <person name="Zou Y."/>
            <person name="Zou M."/>
            <person name="Mao Y."/>
            <person name="Li X."/>
            <person name="Wang H."/>
            <person name="Chen T."/>
            <person name="Wang W."/>
            <person name="Yang R."/>
        </authorList>
    </citation>
    <scope>NUCLEOTIDE SEQUENCE [LARGE SCALE GENOMIC DNA]</scope>
    <source>
        <strain evidence="8">TTIB1903HZAU</strain>
        <tissue evidence="8">Muscle</tissue>
    </source>
</reference>
<dbReference type="PROSITE" id="PS50119">
    <property type="entry name" value="ZF_BBOX"/>
    <property type="match status" value="1"/>
</dbReference>
<evidence type="ECO:0000256" key="3">
    <source>
        <dbReference type="ARBA" id="ARBA00022833"/>
    </source>
</evidence>
<protein>
    <submittedName>
        <fullName evidence="8">E3 ubiquitin-protein ligase RNF135</fullName>
    </submittedName>
</protein>
<dbReference type="SMART" id="SM00589">
    <property type="entry name" value="PRY"/>
    <property type="match status" value="1"/>
</dbReference>
<dbReference type="Gene3D" id="3.30.160.60">
    <property type="entry name" value="Classic Zinc Finger"/>
    <property type="match status" value="1"/>
</dbReference>
<dbReference type="SMART" id="SM00336">
    <property type="entry name" value="BBOX"/>
    <property type="match status" value="1"/>
</dbReference>
<dbReference type="InterPro" id="IPR006574">
    <property type="entry name" value="PRY"/>
</dbReference>
<dbReference type="AlphaFoldDB" id="A0A5A9N0A6"/>
<evidence type="ECO:0000313" key="8">
    <source>
        <dbReference type="EMBL" id="KAA0702471.1"/>
    </source>
</evidence>
<dbReference type="PANTHER" id="PTHR25465">
    <property type="entry name" value="B-BOX DOMAIN CONTAINING"/>
    <property type="match status" value="1"/>
</dbReference>
<dbReference type="Pfam" id="PF00622">
    <property type="entry name" value="SPRY"/>
    <property type="match status" value="1"/>
</dbReference>
<organism evidence="8 9">
    <name type="scientific">Triplophysa tibetana</name>
    <dbReference type="NCBI Taxonomy" id="1572043"/>
    <lineage>
        <taxon>Eukaryota</taxon>
        <taxon>Metazoa</taxon>
        <taxon>Chordata</taxon>
        <taxon>Craniata</taxon>
        <taxon>Vertebrata</taxon>
        <taxon>Euteleostomi</taxon>
        <taxon>Actinopterygii</taxon>
        <taxon>Neopterygii</taxon>
        <taxon>Teleostei</taxon>
        <taxon>Ostariophysi</taxon>
        <taxon>Cypriniformes</taxon>
        <taxon>Nemacheilidae</taxon>
        <taxon>Triplophysa</taxon>
    </lineage>
</organism>
<proteinExistence type="predicted"/>
<dbReference type="InterPro" id="IPR043136">
    <property type="entry name" value="B30.2/SPRY_sf"/>
</dbReference>
<dbReference type="CDD" id="cd19769">
    <property type="entry name" value="Bbox2_TRIM16-like"/>
    <property type="match status" value="1"/>
</dbReference>
<evidence type="ECO:0000313" key="9">
    <source>
        <dbReference type="Proteomes" id="UP000324632"/>
    </source>
</evidence>
<evidence type="ECO:0000256" key="2">
    <source>
        <dbReference type="ARBA" id="ARBA00022771"/>
    </source>
</evidence>
<evidence type="ECO:0000256" key="1">
    <source>
        <dbReference type="ARBA" id="ARBA00022723"/>
    </source>
</evidence>
<dbReference type="EMBL" id="SOYY01000025">
    <property type="protein sequence ID" value="KAA0702471.1"/>
    <property type="molecule type" value="Genomic_DNA"/>
</dbReference>
<accession>A0A5A9N0A6</accession>
<dbReference type="Pfam" id="PF13765">
    <property type="entry name" value="PRY"/>
    <property type="match status" value="1"/>
</dbReference>